<organism evidence="2 3">
    <name type="scientific">Nocardioides luteus</name>
    <dbReference type="NCBI Taxonomy" id="1844"/>
    <lineage>
        <taxon>Bacteria</taxon>
        <taxon>Bacillati</taxon>
        <taxon>Actinomycetota</taxon>
        <taxon>Actinomycetes</taxon>
        <taxon>Propionibacteriales</taxon>
        <taxon>Nocardioidaceae</taxon>
        <taxon>Nocardioides</taxon>
    </lineage>
</organism>
<evidence type="ECO:0000259" key="1">
    <source>
        <dbReference type="PROSITE" id="PS51186"/>
    </source>
</evidence>
<dbReference type="STRING" id="1844.UG56_005490"/>
<dbReference type="PANTHER" id="PTHR39173:SF1">
    <property type="entry name" value="ACETYLTRANSFERASE"/>
    <property type="match status" value="1"/>
</dbReference>
<reference evidence="2" key="1">
    <citation type="submission" date="2016-10" db="EMBL/GenBank/DDBJ databases">
        <title>Draft Genome Sequence of Nocardioides luteus Strain BAFB, an Alkane-Degrading Bacterium Isolated from JP-7 Polluted Soil.</title>
        <authorList>
            <person name="Brown L."/>
            <person name="Ruiz O.N."/>
            <person name="Gunasekera T."/>
        </authorList>
    </citation>
    <scope>NUCLEOTIDE SEQUENCE [LARGE SCALE GENOMIC DNA]</scope>
    <source>
        <strain evidence="2">BAFB</strain>
    </source>
</reference>
<dbReference type="EMBL" id="JZDQ02000006">
    <property type="protein sequence ID" value="OIJ27807.1"/>
    <property type="molecule type" value="Genomic_DNA"/>
</dbReference>
<dbReference type="InterPro" id="IPR000182">
    <property type="entry name" value="GNAT_dom"/>
</dbReference>
<dbReference type="PANTHER" id="PTHR39173">
    <property type="entry name" value="ACETYLTRANSFERASE"/>
    <property type="match status" value="1"/>
</dbReference>
<dbReference type="AlphaFoldDB" id="A0A1J4NA09"/>
<dbReference type="Gene3D" id="3.40.630.30">
    <property type="match status" value="1"/>
</dbReference>
<protein>
    <recommendedName>
        <fullName evidence="1">N-acetyltransferase domain-containing protein</fullName>
    </recommendedName>
</protein>
<dbReference type="InterPro" id="IPR016181">
    <property type="entry name" value="Acyl_CoA_acyltransferase"/>
</dbReference>
<dbReference type="RefSeq" id="WP_045550532.1">
    <property type="nucleotide sequence ID" value="NZ_JZDQ02000006.1"/>
</dbReference>
<feature type="domain" description="N-acetyltransferase" evidence="1">
    <location>
        <begin position="27"/>
        <end position="177"/>
    </location>
</feature>
<comment type="caution">
    <text evidence="2">The sequence shown here is derived from an EMBL/GenBank/DDBJ whole genome shotgun (WGS) entry which is preliminary data.</text>
</comment>
<dbReference type="GO" id="GO:0016747">
    <property type="term" value="F:acyltransferase activity, transferring groups other than amino-acyl groups"/>
    <property type="evidence" value="ECO:0007669"/>
    <property type="project" value="InterPro"/>
</dbReference>
<dbReference type="Proteomes" id="UP000033772">
    <property type="component" value="Unassembled WGS sequence"/>
</dbReference>
<dbReference type="SUPFAM" id="SSF55729">
    <property type="entry name" value="Acyl-CoA N-acyltransferases (Nat)"/>
    <property type="match status" value="1"/>
</dbReference>
<keyword evidence="3" id="KW-1185">Reference proteome</keyword>
<name>A0A1J4NA09_9ACTN</name>
<proteinExistence type="predicted"/>
<sequence length="177" mass="19181">MTALTVPTIDLYDSWAACVAEFGGAHVDGASIPDEEAADVTREACERLVAKTARDRDLTIPPPAGRVHASSFWITEGAEVVGFIQLRHALNEFLENVGGHIGYSVRSSARRRGHAARALGLVLDEARALGLERVLLTCDDDNTASARTIESQGGELQDVIDAADYGYGLTRRYWIKL</sequence>
<evidence type="ECO:0000313" key="3">
    <source>
        <dbReference type="Proteomes" id="UP000033772"/>
    </source>
</evidence>
<evidence type="ECO:0000313" key="2">
    <source>
        <dbReference type="EMBL" id="OIJ27807.1"/>
    </source>
</evidence>
<accession>A0A1J4NA09</accession>
<dbReference type="OrthoDB" id="9797989at2"/>
<dbReference type="PROSITE" id="PS51186">
    <property type="entry name" value="GNAT"/>
    <property type="match status" value="1"/>
</dbReference>
<gene>
    <name evidence="2" type="ORF">UG56_005490</name>
</gene>
<dbReference type="Pfam" id="PF00583">
    <property type="entry name" value="Acetyltransf_1"/>
    <property type="match status" value="1"/>
</dbReference>